<dbReference type="Gene3D" id="3.30.420.40">
    <property type="match status" value="1"/>
</dbReference>
<dbReference type="AlphaFoldDB" id="A0A2K0U9E3"/>
<dbReference type="PANTHER" id="PTHR14187">
    <property type="entry name" value="ALPHA KINASE/ELONGATION FACTOR 2 KINASE"/>
    <property type="match status" value="1"/>
</dbReference>
<accession>A0A2K0U9E3</accession>
<gene>
    <name evidence="2" type="ORF">THARTR1_05590</name>
</gene>
<dbReference type="PANTHER" id="PTHR14187:SF5">
    <property type="entry name" value="HEAT SHOCK 70 KDA PROTEIN 12A"/>
    <property type="match status" value="1"/>
</dbReference>
<sequence>MPRPTRTQRGAGREARPQVYDGDPTIVIGIDFGTTFSGVAWARSTRPELVNIVTSWRSSLIFNSDREKVSTSIAYSNESEAPLWGYTAPVGSSTLNWFKLCIIDEEDIPPHLRTSTHLQTVQAALERQGTHAVDVISDYLRELWNYTLGCIERAEGASIVELSAFKVIVTLPAIWPAYAQFRMREAIQKAGILNLRNAADTTLEFISEPEAAALATLRDMSDRADMRTGDHFVVCDAGGGTVVSHSIATLQDLESSYDSQDVITYTVISQTPIKVRESVKGDGRLCGATFVDERFRHLLKTKISLASWQKLGEDRIIRLMNNEWENGIKSQFCNDGRKWTIQLPIASRKRDHDQFSCPEIIFSNEEIVDVFRPIMNQVVELVTAQIQEVKSRYRKLPKFVILVGGFGRCQHLYSCLRQGLKDKVEILQSPGARPWTAVCRGAAIRGLEKSDNATESAIYSRIARASYGTMCNVAPWCEGKHDGRDKDWCPLTEEYIAIDQASWFLRIGDTVKVGKSIELPFHQDLEEPVESISTDLIYSNAATPSDRCDETVKELCQVRWSSVPKYEELPSWKNSGGRLLKRLTYTIKMTSNGVSLDFEISHKGKVVASKNVAVDHRESGTMARRAFNHLDGDDDGDDSSTYVPSLSERAEAPNQGHSSWDDYISTRIPKR</sequence>
<feature type="region of interest" description="Disordered" evidence="1">
    <location>
        <begin position="627"/>
        <end position="671"/>
    </location>
</feature>
<reference evidence="2 3" key="1">
    <citation type="submission" date="2017-02" db="EMBL/GenBank/DDBJ databases">
        <title>Genomes of Trichoderma spp. with biocontrol activity.</title>
        <authorList>
            <person name="Gardiner D."/>
            <person name="Kazan K."/>
            <person name="Vos C."/>
            <person name="Harvey P."/>
        </authorList>
    </citation>
    <scope>NUCLEOTIDE SEQUENCE [LARGE SCALE GENOMIC DNA]</scope>
    <source>
        <strain evidence="2 3">Tr1</strain>
    </source>
</reference>
<dbReference type="Proteomes" id="UP000236290">
    <property type="component" value="Unassembled WGS sequence"/>
</dbReference>
<protein>
    <recommendedName>
        <fullName evidence="4">Hsp70-like protein</fullName>
    </recommendedName>
</protein>
<dbReference type="OrthoDB" id="2963168at2759"/>
<evidence type="ECO:0000313" key="3">
    <source>
        <dbReference type="Proteomes" id="UP000236290"/>
    </source>
</evidence>
<evidence type="ECO:0008006" key="4">
    <source>
        <dbReference type="Google" id="ProtNLM"/>
    </source>
</evidence>
<dbReference type="InterPro" id="IPR043129">
    <property type="entry name" value="ATPase_NBD"/>
</dbReference>
<dbReference type="EMBL" id="MTYI01000063">
    <property type="protein sequence ID" value="PNP54383.1"/>
    <property type="molecule type" value="Genomic_DNA"/>
</dbReference>
<name>A0A2K0U9E3_TRIHA</name>
<evidence type="ECO:0000256" key="1">
    <source>
        <dbReference type="SAM" id="MobiDB-lite"/>
    </source>
</evidence>
<evidence type="ECO:0000313" key="2">
    <source>
        <dbReference type="EMBL" id="PNP54383.1"/>
    </source>
</evidence>
<dbReference type="SUPFAM" id="SSF53067">
    <property type="entry name" value="Actin-like ATPase domain"/>
    <property type="match status" value="2"/>
</dbReference>
<comment type="caution">
    <text evidence="2">The sequence shown here is derived from an EMBL/GenBank/DDBJ whole genome shotgun (WGS) entry which is preliminary data.</text>
</comment>
<organism evidence="2 3">
    <name type="scientific">Trichoderma harzianum</name>
    <name type="common">Hypocrea lixii</name>
    <dbReference type="NCBI Taxonomy" id="5544"/>
    <lineage>
        <taxon>Eukaryota</taxon>
        <taxon>Fungi</taxon>
        <taxon>Dikarya</taxon>
        <taxon>Ascomycota</taxon>
        <taxon>Pezizomycotina</taxon>
        <taxon>Sordariomycetes</taxon>
        <taxon>Hypocreomycetidae</taxon>
        <taxon>Hypocreales</taxon>
        <taxon>Hypocreaceae</taxon>
        <taxon>Trichoderma</taxon>
    </lineage>
</organism>
<dbReference type="CDD" id="cd10170">
    <property type="entry name" value="ASKHA_NBD_HSP70"/>
    <property type="match status" value="1"/>
</dbReference>
<proteinExistence type="predicted"/>